<sequence>MHKAPAGALCIVPSVNQRPANGGHDKFIVNGRTGGQTQTASPAFIREEQPFIAGVLRRLPGVQPASLCCLTFVVHFSVPLSVFDSPDCAVTTQLLLSQFSCPGSIRQTRCNCLRLTAAFPETMVSRQKSTFC</sequence>
<evidence type="ECO:0000313" key="1">
    <source>
        <dbReference type="EMBL" id="BAN19567.1"/>
    </source>
</evidence>
<name>R4WN78_KLEPN</name>
<protein>
    <submittedName>
        <fullName evidence="1">Uncharacterized protein</fullName>
    </submittedName>
</protein>
<proteinExistence type="predicted"/>
<accession>R4WN78</accession>
<organism evidence="1">
    <name type="scientific">Klebsiella pneumoniae subsp. pneumoniae KPX</name>
    <dbReference type="NCBI Taxonomy" id="990925"/>
    <lineage>
        <taxon>Bacteria</taxon>
        <taxon>Pseudomonadati</taxon>
        <taxon>Pseudomonadota</taxon>
        <taxon>Gammaproteobacteria</taxon>
        <taxon>Enterobacterales</taxon>
        <taxon>Enterobacteriaceae</taxon>
        <taxon>Klebsiella/Raoultella group</taxon>
        <taxon>Klebsiella</taxon>
        <taxon>Klebsiella pneumoniae complex</taxon>
    </lineage>
</organism>
<gene>
    <name evidence="1" type="ORF">KPX_B0127</name>
</gene>
<reference evidence="1" key="1">
    <citation type="journal article" date="2013" name="PLoS ONE">
        <title>Copy Number Change of the NDM-1 Sequence in a Multidrug-Resistant Klebsiella pneumoniae Clinical Isolate.</title>
        <authorList>
            <person name="Huang T.W."/>
            <person name="Chen T.L."/>
            <person name="Chen Y.T."/>
            <person name="Lauderdale T.L."/>
            <person name="Liao T.L."/>
            <person name="Lee Y.T."/>
            <person name="Chen C.P."/>
            <person name="Liu Y.M."/>
            <person name="Lin A.C."/>
            <person name="Chang Y.H."/>
            <person name="Wu K.M."/>
            <person name="Kirby R."/>
            <person name="Lai J.F."/>
            <person name="Tan M.C."/>
            <person name="Siu L.K."/>
            <person name="Chang C.M."/>
            <person name="Fung C.P."/>
            <person name="Tsai S.F."/>
        </authorList>
    </citation>
    <scope>NUCLEOTIDE SEQUENCE</scope>
    <source>
        <strain evidence="1">KPX</strain>
        <plasmid evidence="1">pKPX-2</plasmid>
    </source>
</reference>
<dbReference type="EMBL" id="AP012056">
    <property type="protein sequence ID" value="BAN19567.1"/>
    <property type="molecule type" value="Genomic_DNA"/>
</dbReference>
<geneLocation type="plasmid" evidence="1">
    <name>pKPX-2</name>
</geneLocation>
<dbReference type="AlphaFoldDB" id="R4WN78"/>
<keyword evidence="1" id="KW-0614">Plasmid</keyword>